<evidence type="ECO:0000313" key="2">
    <source>
        <dbReference type="EMBL" id="KNZ51787.1"/>
    </source>
</evidence>
<keyword evidence="3" id="KW-1185">Reference proteome</keyword>
<dbReference type="VEuPathDB" id="FungiDB:VP01_380g1"/>
<keyword evidence="1" id="KW-0812">Transmembrane</keyword>
<feature type="transmembrane region" description="Helical" evidence="1">
    <location>
        <begin position="145"/>
        <end position="168"/>
    </location>
</feature>
<reference evidence="2 3" key="1">
    <citation type="submission" date="2015-08" db="EMBL/GenBank/DDBJ databases">
        <title>Next Generation Sequencing and Analysis of the Genome of Puccinia sorghi L Schw, the Causal Agent of Maize Common Rust.</title>
        <authorList>
            <person name="Rochi L."/>
            <person name="Burguener G."/>
            <person name="Darino M."/>
            <person name="Turjanski A."/>
            <person name="Kreff E."/>
            <person name="Dieguez M.J."/>
            <person name="Sacco F."/>
        </authorList>
    </citation>
    <scope>NUCLEOTIDE SEQUENCE [LARGE SCALE GENOMIC DNA]</scope>
    <source>
        <strain evidence="2 3">RO10H11247</strain>
    </source>
</reference>
<gene>
    <name evidence="2" type="ORF">VP01_380g1</name>
</gene>
<keyword evidence="1" id="KW-1133">Transmembrane helix</keyword>
<keyword evidence="1" id="KW-0472">Membrane</keyword>
<proteinExistence type="predicted"/>
<sequence length="497" mass="57347">MSLVIWSFNFLLFIYIYIYILSFSPCSMLHTDYFFLMKKSRGFCLNIFKLLLSEVFNVSSNFCQFRCIPSIFFLILCCCCKLTSGNLLQRCTAIEMKERSRYNLVRENRFFQRGPACKPPLLRILSTFIYSLNFSTLNLNNVCYVIQICLLSYFFFIFFIVLLFIIITNHLTSSSSLMVLRCACFSYAISIDGLCYSQPFAFQVPLCLACPLDGCGQSQPPKFQGRCPQPQERKPGSTWDSCIQPGPSRCVEKGRNFLFFFCFIHPDIACFIFFFFLERNTILTKSVSDCHTRPKVEAMSACCLSQGELTHYAYIVGWYIFYLPLESLQILPMNIIAEGHLGRAKSWTHLTYIFCLKAWVVRFSKSNFLNKDVSNHFVSLRKQKVLVSNLSLFQKISEFKFPNPTINCYDHQSIFSTLTITMTDSQYAKKCVSSTPTVRGLTVPVRVLTQIPCSINYTRAKKTKYLGDVKKINRLLWTINVEEDLVHQGKENNEGVT</sequence>
<feature type="transmembrane region" description="Helical" evidence="1">
    <location>
        <begin position="257"/>
        <end position="277"/>
    </location>
</feature>
<organism evidence="2 3">
    <name type="scientific">Puccinia sorghi</name>
    <dbReference type="NCBI Taxonomy" id="27349"/>
    <lineage>
        <taxon>Eukaryota</taxon>
        <taxon>Fungi</taxon>
        <taxon>Dikarya</taxon>
        <taxon>Basidiomycota</taxon>
        <taxon>Pucciniomycotina</taxon>
        <taxon>Pucciniomycetes</taxon>
        <taxon>Pucciniales</taxon>
        <taxon>Pucciniaceae</taxon>
        <taxon>Puccinia</taxon>
    </lineage>
</organism>
<name>A0A0L6UU61_9BASI</name>
<dbReference type="EMBL" id="LAVV01008846">
    <property type="protein sequence ID" value="KNZ51787.1"/>
    <property type="molecule type" value="Genomic_DNA"/>
</dbReference>
<comment type="caution">
    <text evidence="2">The sequence shown here is derived from an EMBL/GenBank/DDBJ whole genome shotgun (WGS) entry which is preliminary data.</text>
</comment>
<dbReference type="AlphaFoldDB" id="A0A0L6UU61"/>
<accession>A0A0L6UU61</accession>
<protein>
    <submittedName>
        <fullName evidence="2">Uncharacterized protein</fullName>
    </submittedName>
</protein>
<evidence type="ECO:0000256" key="1">
    <source>
        <dbReference type="SAM" id="Phobius"/>
    </source>
</evidence>
<feature type="transmembrane region" description="Helical" evidence="1">
    <location>
        <begin position="6"/>
        <end position="29"/>
    </location>
</feature>
<evidence type="ECO:0000313" key="3">
    <source>
        <dbReference type="Proteomes" id="UP000037035"/>
    </source>
</evidence>
<dbReference type="Proteomes" id="UP000037035">
    <property type="component" value="Unassembled WGS sequence"/>
</dbReference>